<dbReference type="Proteomes" id="UP000269692">
    <property type="component" value="Unassembled WGS sequence"/>
</dbReference>
<keyword evidence="3" id="KW-1185">Reference proteome</keyword>
<feature type="region of interest" description="Disordered" evidence="1">
    <location>
        <begin position="256"/>
        <end position="275"/>
    </location>
</feature>
<protein>
    <submittedName>
        <fullName evidence="2">Uncharacterized protein</fullName>
    </submittedName>
</protein>
<name>A0A3L7A1G8_9HYPH</name>
<reference evidence="2 3" key="1">
    <citation type="submission" date="2018-10" db="EMBL/GenBank/DDBJ databases">
        <title>Xanthobacter tagetidis genome sequencing and assembly.</title>
        <authorList>
            <person name="Maclea K.S."/>
            <person name="Goen A.E."/>
            <person name="Fatima S.A."/>
        </authorList>
    </citation>
    <scope>NUCLEOTIDE SEQUENCE [LARGE SCALE GENOMIC DNA]</scope>
    <source>
        <strain evidence="2 3">ATCC 700314</strain>
    </source>
</reference>
<feature type="compositionally biased region" description="Low complexity" evidence="1">
    <location>
        <begin position="157"/>
        <end position="172"/>
    </location>
</feature>
<accession>A0A3L7A1G8</accession>
<organism evidence="2 3">
    <name type="scientific">Xanthobacter tagetidis</name>
    <dbReference type="NCBI Taxonomy" id="60216"/>
    <lineage>
        <taxon>Bacteria</taxon>
        <taxon>Pseudomonadati</taxon>
        <taxon>Pseudomonadota</taxon>
        <taxon>Alphaproteobacteria</taxon>
        <taxon>Hyphomicrobiales</taxon>
        <taxon>Xanthobacteraceae</taxon>
        <taxon>Xanthobacter</taxon>
    </lineage>
</organism>
<evidence type="ECO:0000256" key="1">
    <source>
        <dbReference type="SAM" id="MobiDB-lite"/>
    </source>
</evidence>
<feature type="region of interest" description="Disordered" evidence="1">
    <location>
        <begin position="143"/>
        <end position="172"/>
    </location>
</feature>
<evidence type="ECO:0000313" key="3">
    <source>
        <dbReference type="Proteomes" id="UP000269692"/>
    </source>
</evidence>
<gene>
    <name evidence="2" type="ORF">D9R14_19595</name>
</gene>
<dbReference type="EMBL" id="RCTF01000021">
    <property type="protein sequence ID" value="RLP73987.1"/>
    <property type="molecule type" value="Genomic_DNA"/>
</dbReference>
<proteinExistence type="predicted"/>
<sequence length="275" mass="29061">MARFLKLVKDTHDGRVRWTARAEHLLRQALFPMGAEFLAALAPMRHGEDGRYSLAAPLESRCWPEGAETTADTRFAPGEVRVAALTGTWEDGNGCRAGFGWGAAVAGRIWRRPGEPVDAMEAGLRLLALMCIAMLQQRDIEHDRAPDDEEGAPPDTEGTAQPAEPQAAGGGAAPADAVAAALAAGVTGDDIRLVAAFAQHHGPRVAEAVAEMGETSAAVAELVVAFDRIANLLLDDRADRLAALLDHAATAADRSAEVRAIAKSRRSPPRATTCH</sequence>
<evidence type="ECO:0000313" key="2">
    <source>
        <dbReference type="EMBL" id="RLP73987.1"/>
    </source>
</evidence>
<comment type="caution">
    <text evidence="2">The sequence shown here is derived from an EMBL/GenBank/DDBJ whole genome shotgun (WGS) entry which is preliminary data.</text>
</comment>
<dbReference type="AlphaFoldDB" id="A0A3L7A1G8"/>